<proteinExistence type="predicted"/>
<dbReference type="AlphaFoldDB" id="A0A0E9RSV0"/>
<reference evidence="1" key="1">
    <citation type="submission" date="2014-11" db="EMBL/GenBank/DDBJ databases">
        <authorList>
            <person name="Amaro Gonzalez C."/>
        </authorList>
    </citation>
    <scope>NUCLEOTIDE SEQUENCE</scope>
</reference>
<organism evidence="1">
    <name type="scientific">Anguilla anguilla</name>
    <name type="common">European freshwater eel</name>
    <name type="synonym">Muraena anguilla</name>
    <dbReference type="NCBI Taxonomy" id="7936"/>
    <lineage>
        <taxon>Eukaryota</taxon>
        <taxon>Metazoa</taxon>
        <taxon>Chordata</taxon>
        <taxon>Craniata</taxon>
        <taxon>Vertebrata</taxon>
        <taxon>Euteleostomi</taxon>
        <taxon>Actinopterygii</taxon>
        <taxon>Neopterygii</taxon>
        <taxon>Teleostei</taxon>
        <taxon>Anguilliformes</taxon>
        <taxon>Anguillidae</taxon>
        <taxon>Anguilla</taxon>
    </lineage>
</organism>
<accession>A0A0E9RSV0</accession>
<protein>
    <submittedName>
        <fullName evidence="1">Uncharacterized protein</fullName>
    </submittedName>
</protein>
<sequence length="25" mass="2656">MSANAKRRIIASMKGTVLSQYTSAA</sequence>
<dbReference type="EMBL" id="GBXM01077239">
    <property type="protein sequence ID" value="JAH31338.1"/>
    <property type="molecule type" value="Transcribed_RNA"/>
</dbReference>
<name>A0A0E9RSV0_ANGAN</name>
<reference evidence="1" key="2">
    <citation type="journal article" date="2015" name="Fish Shellfish Immunol.">
        <title>Early steps in the European eel (Anguilla anguilla)-Vibrio vulnificus interaction in the gills: Role of the RtxA13 toxin.</title>
        <authorList>
            <person name="Callol A."/>
            <person name="Pajuelo D."/>
            <person name="Ebbesson L."/>
            <person name="Teles M."/>
            <person name="MacKenzie S."/>
            <person name="Amaro C."/>
        </authorList>
    </citation>
    <scope>NUCLEOTIDE SEQUENCE</scope>
</reference>
<evidence type="ECO:0000313" key="1">
    <source>
        <dbReference type="EMBL" id="JAH31338.1"/>
    </source>
</evidence>